<name>M4BZP1_HYAAE</name>
<organism evidence="2 3">
    <name type="scientific">Hyaloperonospora arabidopsidis (strain Emoy2)</name>
    <name type="common">Downy mildew agent</name>
    <name type="synonym">Peronospora arabidopsidis</name>
    <dbReference type="NCBI Taxonomy" id="559515"/>
    <lineage>
        <taxon>Eukaryota</taxon>
        <taxon>Sar</taxon>
        <taxon>Stramenopiles</taxon>
        <taxon>Oomycota</taxon>
        <taxon>Peronosporomycetes</taxon>
        <taxon>Peronosporales</taxon>
        <taxon>Peronosporaceae</taxon>
        <taxon>Hyaloperonospora</taxon>
    </lineage>
</organism>
<dbReference type="HOGENOM" id="CLU_2377260_0_0_1"/>
<keyword evidence="1" id="KW-0472">Membrane</keyword>
<accession>M4BZP1</accession>
<dbReference type="AlphaFoldDB" id="M4BZP1"/>
<sequence length="95" mass="10529">MGGGWIGIKYAFIGMMCMFLVNLDSHLAGAYISVTKAIDSYDSTRFCDRALTSVHPVIKPIKDRGASSGAWATRSAFSYKRPAFAYVIIFTFDQF</sequence>
<evidence type="ECO:0000256" key="1">
    <source>
        <dbReference type="SAM" id="Phobius"/>
    </source>
</evidence>
<reference evidence="2" key="2">
    <citation type="submission" date="2015-06" db="UniProtKB">
        <authorList>
            <consortium name="EnsemblProtists"/>
        </authorList>
    </citation>
    <scope>IDENTIFICATION</scope>
    <source>
        <strain evidence="2">Emoy2</strain>
    </source>
</reference>
<dbReference type="EnsemblProtists" id="HpaT812065">
    <property type="protein sequence ID" value="HpaP812065"/>
    <property type="gene ID" value="HpaG812065"/>
</dbReference>
<dbReference type="EMBL" id="JH598064">
    <property type="status" value="NOT_ANNOTATED_CDS"/>
    <property type="molecule type" value="Genomic_DNA"/>
</dbReference>
<evidence type="ECO:0000313" key="3">
    <source>
        <dbReference type="Proteomes" id="UP000011713"/>
    </source>
</evidence>
<dbReference type="Proteomes" id="UP000011713">
    <property type="component" value="Unassembled WGS sequence"/>
</dbReference>
<keyword evidence="1" id="KW-0812">Transmembrane</keyword>
<protein>
    <submittedName>
        <fullName evidence="2">Uncharacterized protein</fullName>
    </submittedName>
</protein>
<reference evidence="3" key="1">
    <citation type="journal article" date="2010" name="Science">
        <title>Signatures of adaptation to obligate biotrophy in the Hyaloperonospora arabidopsidis genome.</title>
        <authorList>
            <person name="Baxter L."/>
            <person name="Tripathy S."/>
            <person name="Ishaque N."/>
            <person name="Boot N."/>
            <person name="Cabral A."/>
            <person name="Kemen E."/>
            <person name="Thines M."/>
            <person name="Ah-Fong A."/>
            <person name="Anderson R."/>
            <person name="Badejoko W."/>
            <person name="Bittner-Eddy P."/>
            <person name="Boore J.L."/>
            <person name="Chibucos M.C."/>
            <person name="Coates M."/>
            <person name="Dehal P."/>
            <person name="Delehaunty K."/>
            <person name="Dong S."/>
            <person name="Downton P."/>
            <person name="Dumas B."/>
            <person name="Fabro G."/>
            <person name="Fronick C."/>
            <person name="Fuerstenberg S.I."/>
            <person name="Fulton L."/>
            <person name="Gaulin E."/>
            <person name="Govers F."/>
            <person name="Hughes L."/>
            <person name="Humphray S."/>
            <person name="Jiang R.H."/>
            <person name="Judelson H."/>
            <person name="Kamoun S."/>
            <person name="Kyung K."/>
            <person name="Meijer H."/>
            <person name="Minx P."/>
            <person name="Morris P."/>
            <person name="Nelson J."/>
            <person name="Phuntumart V."/>
            <person name="Qutob D."/>
            <person name="Rehmany A."/>
            <person name="Rougon-Cardoso A."/>
            <person name="Ryden P."/>
            <person name="Torto-Alalibo T."/>
            <person name="Studholme D."/>
            <person name="Wang Y."/>
            <person name="Win J."/>
            <person name="Wood J."/>
            <person name="Clifton S.W."/>
            <person name="Rogers J."/>
            <person name="Van den Ackerveken G."/>
            <person name="Jones J.D."/>
            <person name="McDowell J.M."/>
            <person name="Beynon J."/>
            <person name="Tyler B.M."/>
        </authorList>
    </citation>
    <scope>NUCLEOTIDE SEQUENCE [LARGE SCALE GENOMIC DNA]</scope>
    <source>
        <strain evidence="3">Emoy2</strain>
    </source>
</reference>
<evidence type="ECO:0000313" key="2">
    <source>
        <dbReference type="EnsemblProtists" id="HpaP812065"/>
    </source>
</evidence>
<dbReference type="InParanoid" id="M4BZP1"/>
<feature type="transmembrane region" description="Helical" evidence="1">
    <location>
        <begin position="6"/>
        <end position="23"/>
    </location>
</feature>
<keyword evidence="3" id="KW-1185">Reference proteome</keyword>
<keyword evidence="1" id="KW-1133">Transmembrane helix</keyword>
<dbReference type="VEuPathDB" id="FungiDB:HpaG812065"/>
<proteinExistence type="predicted"/>